<evidence type="ECO:0000256" key="7">
    <source>
        <dbReference type="ARBA" id="ARBA00023136"/>
    </source>
</evidence>
<keyword evidence="8" id="KW-0175">Coiled coil</keyword>
<dbReference type="EMBL" id="JABBPK010000001">
    <property type="protein sequence ID" value="NMO79078.1"/>
    <property type="molecule type" value="Genomic_DNA"/>
</dbReference>
<name>A0A7Y0KBH8_9BACI</name>
<evidence type="ECO:0000256" key="5">
    <source>
        <dbReference type="ARBA" id="ARBA00022692"/>
    </source>
</evidence>
<dbReference type="Pfam" id="PF02743">
    <property type="entry name" value="dCache_1"/>
    <property type="match status" value="1"/>
</dbReference>
<evidence type="ECO:0000259" key="10">
    <source>
        <dbReference type="PROSITE" id="PS50885"/>
    </source>
</evidence>
<dbReference type="InterPro" id="IPR003660">
    <property type="entry name" value="HAMP_dom"/>
</dbReference>
<keyword evidence="5 9" id="KW-0812">Transmembrane</keyword>
<evidence type="ECO:0000256" key="1">
    <source>
        <dbReference type="ARBA" id="ARBA00004651"/>
    </source>
</evidence>
<sequence length="595" mass="67595">MLIYNWLKDHFTVKVVFTILIVGLIPAIFISSLIYLFSKNMIKDRVRESSQLITQQAAAALSHIFTSGTDQLDQIYSNISLQEMVIQDTDPTISSFEKTKNNEYITSVLNASIYSSSFVRAIYVLKEDGTNWGSGSYSPYKRERINLLEQEWVKEATEKDGESVWSGLTYDYLSGAGQSNELFLPVSRVMKNFDTLQNIGYIQVLIDGRGILDILNKLKLGNSGVFFVVDEKAENITVDPTLNHLNQGVTKQALLKQIQNGNREFEFVDHGVKYYGIKEKINNGWFLIGVVPVHELTGELQKIREIALWSSLLIGIVAIIIGSILARKFVQPISQLTIQMKSAGNGNFNVRTKVTSNDEIGILSKQFNKMIQEIEHLLQQIKKEQNQKKEAELRAIKHRIHPHFLFNTLGTIRWLIKFNQNEKADMALSSLLTLLEVSMGKKGTFISVKEELEIVKKFMIILQIRYEQEFRLVLDIDKATEEFMIPSMLLQPIVENAIFHGIVPTEKEGLVRITGRAIDNGVEIIISDNGKGFDTKLLNDMENLSESNNKILGIGFQHIYDSVRLYFHLTSKIDVQSGQEGTTVKLLLLLPRREE</sequence>
<gene>
    <name evidence="11" type="ORF">HHU08_19160</name>
</gene>
<proteinExistence type="predicted"/>
<dbReference type="Pfam" id="PF06580">
    <property type="entry name" value="His_kinase"/>
    <property type="match status" value="1"/>
</dbReference>
<evidence type="ECO:0000256" key="2">
    <source>
        <dbReference type="ARBA" id="ARBA00022475"/>
    </source>
</evidence>
<keyword evidence="6 9" id="KW-1133">Transmembrane helix</keyword>
<dbReference type="Gene3D" id="6.10.340.10">
    <property type="match status" value="1"/>
</dbReference>
<keyword evidence="2" id="KW-1003">Cell membrane</keyword>
<organism evidence="11 12">
    <name type="scientific">Niallia alba</name>
    <dbReference type="NCBI Taxonomy" id="2729105"/>
    <lineage>
        <taxon>Bacteria</taxon>
        <taxon>Bacillati</taxon>
        <taxon>Bacillota</taxon>
        <taxon>Bacilli</taxon>
        <taxon>Bacillales</taxon>
        <taxon>Bacillaceae</taxon>
        <taxon>Niallia</taxon>
    </lineage>
</organism>
<comment type="caution">
    <text evidence="11">The sequence shown here is derived from an EMBL/GenBank/DDBJ whole genome shotgun (WGS) entry which is preliminary data.</text>
</comment>
<dbReference type="SUPFAM" id="SSF158472">
    <property type="entry name" value="HAMP domain-like"/>
    <property type="match status" value="1"/>
</dbReference>
<feature type="transmembrane region" description="Helical" evidence="9">
    <location>
        <begin position="15"/>
        <end position="37"/>
    </location>
</feature>
<reference evidence="11 12" key="1">
    <citation type="submission" date="2020-04" db="EMBL/GenBank/DDBJ databases">
        <title>Bacillus sp. UniB3 isolated from commercial digestive syrup.</title>
        <authorList>
            <person name="Thorat V."/>
            <person name="Kirdat K."/>
            <person name="Tiwarekar B."/>
            <person name="Yadav A."/>
        </authorList>
    </citation>
    <scope>NUCLEOTIDE SEQUENCE [LARGE SCALE GENOMIC DNA]</scope>
    <source>
        <strain evidence="11 12">UniB3</strain>
    </source>
</reference>
<dbReference type="InterPro" id="IPR010559">
    <property type="entry name" value="Sig_transdc_His_kin_internal"/>
</dbReference>
<feature type="coiled-coil region" evidence="8">
    <location>
        <begin position="364"/>
        <end position="394"/>
    </location>
</feature>
<evidence type="ECO:0000313" key="11">
    <source>
        <dbReference type="EMBL" id="NMO79078.1"/>
    </source>
</evidence>
<dbReference type="Proteomes" id="UP000588491">
    <property type="component" value="Unassembled WGS sequence"/>
</dbReference>
<dbReference type="GO" id="GO:0000155">
    <property type="term" value="F:phosphorelay sensor kinase activity"/>
    <property type="evidence" value="ECO:0007669"/>
    <property type="project" value="InterPro"/>
</dbReference>
<dbReference type="SMART" id="SM00304">
    <property type="entry name" value="HAMP"/>
    <property type="match status" value="1"/>
</dbReference>
<keyword evidence="11" id="KW-0418">Kinase</keyword>
<dbReference type="Gene3D" id="3.30.450.20">
    <property type="entry name" value="PAS domain"/>
    <property type="match status" value="2"/>
</dbReference>
<dbReference type="Gene3D" id="3.30.565.10">
    <property type="entry name" value="Histidine kinase-like ATPase, C-terminal domain"/>
    <property type="match status" value="1"/>
</dbReference>
<dbReference type="PANTHER" id="PTHR34220:SF7">
    <property type="entry name" value="SENSOR HISTIDINE KINASE YPDA"/>
    <property type="match status" value="1"/>
</dbReference>
<feature type="transmembrane region" description="Helical" evidence="9">
    <location>
        <begin position="306"/>
        <end position="326"/>
    </location>
</feature>
<dbReference type="CDD" id="cd06225">
    <property type="entry name" value="HAMP"/>
    <property type="match status" value="1"/>
</dbReference>
<evidence type="ECO:0000256" key="8">
    <source>
        <dbReference type="SAM" id="Coils"/>
    </source>
</evidence>
<dbReference type="PROSITE" id="PS50885">
    <property type="entry name" value="HAMP"/>
    <property type="match status" value="1"/>
</dbReference>
<keyword evidence="4" id="KW-0808">Transferase</keyword>
<dbReference type="RefSeq" id="WP_169189058.1">
    <property type="nucleotide sequence ID" value="NZ_JABBPK010000001.1"/>
</dbReference>
<dbReference type="SUPFAM" id="SSF55874">
    <property type="entry name" value="ATPase domain of HSP90 chaperone/DNA topoisomerase II/histidine kinase"/>
    <property type="match status" value="1"/>
</dbReference>
<dbReference type="AlphaFoldDB" id="A0A7Y0KBH8"/>
<evidence type="ECO:0000256" key="3">
    <source>
        <dbReference type="ARBA" id="ARBA00022553"/>
    </source>
</evidence>
<accession>A0A7Y0KBH8</accession>
<dbReference type="GO" id="GO:0005886">
    <property type="term" value="C:plasma membrane"/>
    <property type="evidence" value="ECO:0007669"/>
    <property type="project" value="UniProtKB-SubCell"/>
</dbReference>
<evidence type="ECO:0000256" key="4">
    <source>
        <dbReference type="ARBA" id="ARBA00022679"/>
    </source>
</evidence>
<evidence type="ECO:0000313" key="12">
    <source>
        <dbReference type="Proteomes" id="UP000588491"/>
    </source>
</evidence>
<feature type="domain" description="HAMP" evidence="10">
    <location>
        <begin position="327"/>
        <end position="379"/>
    </location>
</feature>
<comment type="subcellular location">
    <subcellularLocation>
        <location evidence="1">Cell membrane</location>
        <topology evidence="1">Multi-pass membrane protein</topology>
    </subcellularLocation>
</comment>
<dbReference type="Pfam" id="PF00672">
    <property type="entry name" value="HAMP"/>
    <property type="match status" value="1"/>
</dbReference>
<evidence type="ECO:0000256" key="6">
    <source>
        <dbReference type="ARBA" id="ARBA00022989"/>
    </source>
</evidence>
<dbReference type="InterPro" id="IPR033479">
    <property type="entry name" value="dCache_1"/>
</dbReference>
<dbReference type="InterPro" id="IPR036890">
    <property type="entry name" value="HATPase_C_sf"/>
</dbReference>
<keyword evidence="12" id="KW-1185">Reference proteome</keyword>
<keyword evidence="7 9" id="KW-0472">Membrane</keyword>
<keyword evidence="3" id="KW-0597">Phosphoprotein</keyword>
<protein>
    <submittedName>
        <fullName evidence="11">Histidine kinase</fullName>
    </submittedName>
</protein>
<dbReference type="InterPro" id="IPR050640">
    <property type="entry name" value="Bact_2-comp_sensor_kinase"/>
</dbReference>
<evidence type="ECO:0000256" key="9">
    <source>
        <dbReference type="SAM" id="Phobius"/>
    </source>
</evidence>
<dbReference type="PANTHER" id="PTHR34220">
    <property type="entry name" value="SENSOR HISTIDINE KINASE YPDA"/>
    <property type="match status" value="1"/>
</dbReference>